<dbReference type="PANTHER" id="PTHR35342">
    <property type="entry name" value="TRICARBOXYLIC TRANSPORT PROTEIN"/>
    <property type="match status" value="1"/>
</dbReference>
<feature type="transmembrane region" description="Helical" evidence="1">
    <location>
        <begin position="148"/>
        <end position="167"/>
    </location>
</feature>
<feature type="transmembrane region" description="Helical" evidence="1">
    <location>
        <begin position="332"/>
        <end position="357"/>
    </location>
</feature>
<proteinExistence type="predicted"/>
<keyword evidence="1" id="KW-0812">Transmembrane</keyword>
<name>D2PN04_KRIFD</name>
<evidence type="ECO:0000256" key="1">
    <source>
        <dbReference type="SAM" id="Phobius"/>
    </source>
</evidence>
<feature type="transmembrane region" description="Helical" evidence="1">
    <location>
        <begin position="173"/>
        <end position="192"/>
    </location>
</feature>
<reference evidence="3 4" key="2">
    <citation type="journal article" date="2010" name="Stand. Genomic Sci.">
        <title>Complete genome sequence of Kribbella flavida type strain (IFO 14399).</title>
        <authorList>
            <person name="Pukall R."/>
            <person name="Lapidus A."/>
            <person name="Glavina Del Rio T."/>
            <person name="Copeland A."/>
            <person name="Tice H."/>
            <person name="Cheng J.-F."/>
            <person name="Lucas S."/>
            <person name="Chen F."/>
            <person name="Nolan M."/>
            <person name="LaButti K."/>
            <person name="Pati A."/>
            <person name="Ivanova N."/>
            <person name="Mavrommatis K."/>
            <person name="Mikhailova N."/>
            <person name="Pitluck S."/>
            <person name="Bruce D."/>
            <person name="Goodwin L."/>
            <person name="Land M."/>
            <person name="Hauser L."/>
            <person name="Chang Y.-J."/>
            <person name="Jeffries C.D."/>
            <person name="Chen A."/>
            <person name="Palaniappan K."/>
            <person name="Chain P."/>
            <person name="Rohde M."/>
            <person name="Goeker M."/>
            <person name="Bristow J."/>
            <person name="Eisen J.A."/>
            <person name="Markowitz V."/>
            <person name="Hugenholtz P."/>
            <person name="Kyrpides N.C."/>
            <person name="Klenk H.-P."/>
            <person name="Brettin T."/>
        </authorList>
    </citation>
    <scope>NUCLEOTIDE SEQUENCE [LARGE SCALE GENOMIC DNA]</scope>
    <source>
        <strain evidence="4">DSM 17836 / JCM 10339 / NBRC 14399</strain>
    </source>
</reference>
<dbReference type="RefSeq" id="WP_012921262.1">
    <property type="nucleotide sequence ID" value="NC_013729.1"/>
</dbReference>
<feature type="transmembrane region" description="Helical" evidence="1">
    <location>
        <begin position="112"/>
        <end position="136"/>
    </location>
</feature>
<feature type="domain" description="DUF112" evidence="2">
    <location>
        <begin position="23"/>
        <end position="456"/>
    </location>
</feature>
<gene>
    <name evidence="3" type="ordered locus">Kfla_3651</name>
</gene>
<evidence type="ECO:0000313" key="3">
    <source>
        <dbReference type="EMBL" id="ADB32706.1"/>
    </source>
</evidence>
<feature type="transmembrane region" description="Helical" evidence="1">
    <location>
        <begin position="372"/>
        <end position="395"/>
    </location>
</feature>
<feature type="transmembrane region" description="Helical" evidence="1">
    <location>
        <begin position="64"/>
        <end position="86"/>
    </location>
</feature>
<dbReference type="Proteomes" id="UP000007967">
    <property type="component" value="Chromosome"/>
</dbReference>
<feature type="transmembrane region" description="Helical" evidence="1">
    <location>
        <begin position="407"/>
        <end position="425"/>
    </location>
</feature>
<reference evidence="4" key="1">
    <citation type="submission" date="2009-09" db="EMBL/GenBank/DDBJ databases">
        <title>The complete genome of Kribbella flavida DSM 17836.</title>
        <authorList>
            <consortium name="US DOE Joint Genome Institute (JGI-PGF)"/>
            <person name="Lucas S."/>
            <person name="Copeland A."/>
            <person name="Lapidus A."/>
            <person name="Glavina del Rio T."/>
            <person name="Dalin E."/>
            <person name="Tice H."/>
            <person name="Bruce D."/>
            <person name="Goodwin L."/>
            <person name="Pitluck S."/>
            <person name="Kyrpides N."/>
            <person name="Mavromatis K."/>
            <person name="Ivanova N."/>
            <person name="Saunders E."/>
            <person name="Brettin T."/>
            <person name="Detter J.C."/>
            <person name="Han C."/>
            <person name="Larimer F."/>
            <person name="Land M."/>
            <person name="Hauser L."/>
            <person name="Markowitz V."/>
            <person name="Cheng J.-F."/>
            <person name="Hugenholtz P."/>
            <person name="Woyke T."/>
            <person name="Wu D."/>
            <person name="Pukall R."/>
            <person name="Klenk H.-P."/>
            <person name="Eisen J.A."/>
        </authorList>
    </citation>
    <scope>NUCLEOTIDE SEQUENCE [LARGE SCALE GENOMIC DNA]</scope>
    <source>
        <strain evidence="4">DSM 17836 / JCM 10339 / NBRC 14399</strain>
    </source>
</reference>
<dbReference type="EMBL" id="CP001736">
    <property type="protein sequence ID" value="ADB32706.1"/>
    <property type="molecule type" value="Genomic_DNA"/>
</dbReference>
<dbReference type="AlphaFoldDB" id="D2PN04"/>
<evidence type="ECO:0000313" key="4">
    <source>
        <dbReference type="Proteomes" id="UP000007967"/>
    </source>
</evidence>
<dbReference type="HOGENOM" id="CLU_022936_2_0_11"/>
<accession>D2PN04</accession>
<keyword evidence="1" id="KW-1133">Transmembrane helix</keyword>
<keyword evidence="4" id="KW-1185">Reference proteome</keyword>
<sequence>MIPHAVINDLLNGFGTVLDPMNLLWAVLGVTLGMLVGILPGIGPALTIALLLPITFNFTDPIGAFIMFAGIYYGAMYGGSTTSILINTPGESASVATAIEGHKMALKGRARAALATAAIGSFIAGTISTVLLTFVAKPIGSLASNFQATDYFAITLLAMVAVTALVGSSLVRGLLSLTVGLFIGLIGLDSLSGAQRYTFGTLRLLDGVDVVIVIVGLFAIGETLHVASKLRSTPDRPAVLEKGRLRTGYLNKADWSRSWAPWLRGTALGFPFGAIPSGGAEVPTFLSYTIERRRARKRARRAGRQHPDEFGDGAIEGVAGPEAANNASFSGVLVPLLTLGLPTSATAAVMLAAFQIFNVQPGPQLFEDEGTLVWTLIASLYIGNLILLIMNLPLIQIWVQVLKVPRPLLYAGILVFACLGVYSLSGSGYEVLMALLIGVAGFFMRKLDFPIAPVILGVILGPTMEEQFRRALVISNGDAGVFFTRPLSLIIILLTVLALFVPYLPRLVARVRGTQPTRDRLTFGEDD</sequence>
<dbReference type="OrthoDB" id="9781349at2"/>
<dbReference type="eggNOG" id="COG3333">
    <property type="taxonomic scope" value="Bacteria"/>
</dbReference>
<dbReference type="KEGG" id="kfl:Kfla_3651"/>
<keyword evidence="1" id="KW-0472">Membrane</keyword>
<organism evidence="3 4">
    <name type="scientific">Kribbella flavida (strain DSM 17836 / JCM 10339 / NBRC 14399)</name>
    <dbReference type="NCBI Taxonomy" id="479435"/>
    <lineage>
        <taxon>Bacteria</taxon>
        <taxon>Bacillati</taxon>
        <taxon>Actinomycetota</taxon>
        <taxon>Actinomycetes</taxon>
        <taxon>Propionibacteriales</taxon>
        <taxon>Kribbellaceae</taxon>
        <taxon>Kribbella</taxon>
    </lineage>
</organism>
<feature type="transmembrane region" description="Helical" evidence="1">
    <location>
        <begin position="482"/>
        <end position="504"/>
    </location>
</feature>
<feature type="transmembrane region" description="Helical" evidence="1">
    <location>
        <begin position="23"/>
        <end position="52"/>
    </location>
</feature>
<dbReference type="PANTHER" id="PTHR35342:SF5">
    <property type="entry name" value="TRICARBOXYLIC TRANSPORT PROTEIN"/>
    <property type="match status" value="1"/>
</dbReference>
<feature type="transmembrane region" description="Helical" evidence="1">
    <location>
        <begin position="204"/>
        <end position="227"/>
    </location>
</feature>
<protein>
    <recommendedName>
        <fullName evidence="2">DUF112 domain-containing protein</fullName>
    </recommendedName>
</protein>
<dbReference type="STRING" id="479435.Kfla_3651"/>
<evidence type="ECO:0000259" key="2">
    <source>
        <dbReference type="Pfam" id="PF01970"/>
    </source>
</evidence>
<dbReference type="Pfam" id="PF01970">
    <property type="entry name" value="TctA"/>
    <property type="match status" value="1"/>
</dbReference>
<dbReference type="InterPro" id="IPR002823">
    <property type="entry name" value="DUF112_TM"/>
</dbReference>